<proteinExistence type="predicted"/>
<dbReference type="AlphaFoldDB" id="A0A8T4L3V6"/>
<gene>
    <name evidence="1" type="ORF">J4415_03870</name>
</gene>
<protein>
    <submittedName>
        <fullName evidence="1">Uncharacterized protein</fullName>
    </submittedName>
</protein>
<evidence type="ECO:0000313" key="1">
    <source>
        <dbReference type="EMBL" id="MBS3057736.1"/>
    </source>
</evidence>
<reference evidence="1" key="2">
    <citation type="submission" date="2021-05" db="EMBL/GenBank/DDBJ databases">
        <title>Protein family content uncovers lineage relationships and bacterial pathway maintenance mechanisms in DPANN archaea.</title>
        <authorList>
            <person name="Castelle C.J."/>
            <person name="Meheust R."/>
            <person name="Jaffe A.L."/>
            <person name="Seitz K."/>
            <person name="Gong X."/>
            <person name="Baker B.J."/>
            <person name="Banfield J.F."/>
        </authorList>
    </citation>
    <scope>NUCLEOTIDE SEQUENCE</scope>
    <source>
        <strain evidence="1">RIFCSPHIGHO2_01_FULL_AR10_44_11</strain>
    </source>
</reference>
<organism evidence="1 2">
    <name type="scientific">Candidatus Iainarchaeum sp</name>
    <dbReference type="NCBI Taxonomy" id="3101447"/>
    <lineage>
        <taxon>Archaea</taxon>
        <taxon>Candidatus Iainarchaeota</taxon>
        <taxon>Candidatus Iainarchaeia</taxon>
        <taxon>Candidatus Iainarchaeales</taxon>
        <taxon>Candidatus Iainarchaeaceae</taxon>
        <taxon>Candidatus Iainarchaeum</taxon>
    </lineage>
</organism>
<sequence>MASINPFRRWIRKNFAVLRARPLPRDADFIFPRIIWKTKLRGKTVIWKTPARAGERQARQMISGIMPEEGNTFYFRLSKRYPDLKGGRRWEEYYDLPSLKNIFDGTMNRRVKKILRENKLTFEELLQKSMEAKEEVDSILSRELNPFNYNLDFGPDQLLVGIKNRKIDFILVDI</sequence>
<dbReference type="EMBL" id="JAGVWD010000063">
    <property type="protein sequence ID" value="MBS3057736.1"/>
    <property type="molecule type" value="Genomic_DNA"/>
</dbReference>
<name>A0A8T4L3V6_9ARCH</name>
<comment type="caution">
    <text evidence="1">The sequence shown here is derived from an EMBL/GenBank/DDBJ whole genome shotgun (WGS) entry which is preliminary data.</text>
</comment>
<evidence type="ECO:0000313" key="2">
    <source>
        <dbReference type="Proteomes" id="UP000677687"/>
    </source>
</evidence>
<accession>A0A8T4L3V6</accession>
<dbReference type="Proteomes" id="UP000677687">
    <property type="component" value="Unassembled WGS sequence"/>
</dbReference>
<reference evidence="1" key="1">
    <citation type="submission" date="2021-03" db="EMBL/GenBank/DDBJ databases">
        <authorList>
            <person name="Jaffe A."/>
        </authorList>
    </citation>
    <scope>NUCLEOTIDE SEQUENCE</scope>
    <source>
        <strain evidence="1">RIFCSPHIGHO2_01_FULL_AR10_44_11</strain>
    </source>
</reference>